<evidence type="ECO:0000313" key="6">
    <source>
        <dbReference type="Proteomes" id="UP000887575"/>
    </source>
</evidence>
<dbReference type="WBParaSite" id="MBELARI_LOCUS19057">
    <property type="protein sequence ID" value="MBELARI_LOCUS19057"/>
    <property type="gene ID" value="MBELARI_LOCUS19057"/>
</dbReference>
<dbReference type="PANTHER" id="PTHR47518">
    <property type="entry name" value="SERPENTINE RECEPTOR CLASS EPSILON-13-RELATED"/>
    <property type="match status" value="1"/>
</dbReference>
<evidence type="ECO:0000256" key="2">
    <source>
        <dbReference type="ARBA" id="ARBA00022692"/>
    </source>
</evidence>
<feature type="transmembrane region" description="Helical" evidence="5">
    <location>
        <begin position="12"/>
        <end position="38"/>
    </location>
</feature>
<comment type="subcellular location">
    <subcellularLocation>
        <location evidence="1">Membrane</location>
        <topology evidence="1">Multi-pass membrane protein</topology>
    </subcellularLocation>
</comment>
<evidence type="ECO:0000313" key="7">
    <source>
        <dbReference type="WBParaSite" id="MBELARI_LOCUS19057"/>
    </source>
</evidence>
<protein>
    <submittedName>
        <fullName evidence="7">Uncharacterized protein</fullName>
    </submittedName>
</protein>
<proteinExistence type="predicted"/>
<keyword evidence="4 5" id="KW-0472">Membrane</keyword>
<sequence length="207" mass="23928">MSILPLAIVNAIYRSFICFELVIHFFGFAATLFFFVIFFRSPVFHTNLRWVLYSFCASFALTSLMRTILCIFHMFFLEALQASSNTFLSKISDFFLRARDTCLYAGALHMLLLAGERLLATAKSKTYENERHHLPFLIVIIIMWSASIIMMFFLKNGKLTQYLFAALYAVSDLASIVLMIIVYRLNYSNIVLNQGTLDISHGYQRWC</sequence>
<evidence type="ECO:0000256" key="5">
    <source>
        <dbReference type="SAM" id="Phobius"/>
    </source>
</evidence>
<dbReference type="InterPro" id="IPR052854">
    <property type="entry name" value="Serpentine_rcpt_epsilon"/>
</dbReference>
<accession>A0AAF3J6E0</accession>
<feature type="transmembrane region" description="Helical" evidence="5">
    <location>
        <begin position="160"/>
        <end position="183"/>
    </location>
</feature>
<evidence type="ECO:0000256" key="1">
    <source>
        <dbReference type="ARBA" id="ARBA00004141"/>
    </source>
</evidence>
<feature type="transmembrane region" description="Helical" evidence="5">
    <location>
        <begin position="134"/>
        <end position="154"/>
    </location>
</feature>
<keyword evidence="3 5" id="KW-1133">Transmembrane helix</keyword>
<organism evidence="6 7">
    <name type="scientific">Mesorhabditis belari</name>
    <dbReference type="NCBI Taxonomy" id="2138241"/>
    <lineage>
        <taxon>Eukaryota</taxon>
        <taxon>Metazoa</taxon>
        <taxon>Ecdysozoa</taxon>
        <taxon>Nematoda</taxon>
        <taxon>Chromadorea</taxon>
        <taxon>Rhabditida</taxon>
        <taxon>Rhabditina</taxon>
        <taxon>Rhabditomorpha</taxon>
        <taxon>Rhabditoidea</taxon>
        <taxon>Rhabditidae</taxon>
        <taxon>Mesorhabditinae</taxon>
        <taxon>Mesorhabditis</taxon>
    </lineage>
</organism>
<dbReference type="Pfam" id="PF10292">
    <property type="entry name" value="7TM_GPCR_Srab"/>
    <property type="match status" value="1"/>
</dbReference>
<dbReference type="GO" id="GO:0016020">
    <property type="term" value="C:membrane"/>
    <property type="evidence" value="ECO:0007669"/>
    <property type="project" value="UniProtKB-SubCell"/>
</dbReference>
<dbReference type="InterPro" id="IPR019408">
    <property type="entry name" value="7TM_GPCR_serpentine_rcpt_Srab"/>
</dbReference>
<dbReference type="PANTHER" id="PTHR47518:SF11">
    <property type="entry name" value="SERPENTINE RECEPTOR, CLASS E (EPSILON)-RELATED"/>
    <property type="match status" value="1"/>
</dbReference>
<reference evidence="7" key="1">
    <citation type="submission" date="2024-02" db="UniProtKB">
        <authorList>
            <consortium name="WormBaseParasite"/>
        </authorList>
    </citation>
    <scope>IDENTIFICATION</scope>
</reference>
<dbReference type="AlphaFoldDB" id="A0AAF3J6E0"/>
<evidence type="ECO:0000256" key="3">
    <source>
        <dbReference type="ARBA" id="ARBA00022989"/>
    </source>
</evidence>
<keyword evidence="2 5" id="KW-0812">Transmembrane</keyword>
<dbReference type="Proteomes" id="UP000887575">
    <property type="component" value="Unassembled WGS sequence"/>
</dbReference>
<feature type="transmembrane region" description="Helical" evidence="5">
    <location>
        <begin position="50"/>
        <end position="76"/>
    </location>
</feature>
<name>A0AAF3J6E0_9BILA</name>
<evidence type="ECO:0000256" key="4">
    <source>
        <dbReference type="ARBA" id="ARBA00023136"/>
    </source>
</evidence>
<keyword evidence="6" id="KW-1185">Reference proteome</keyword>